<dbReference type="CDD" id="cd00542">
    <property type="entry name" value="Ntn_PVA"/>
    <property type="match status" value="1"/>
</dbReference>
<dbReference type="InterPro" id="IPR029055">
    <property type="entry name" value="Ntn_hydrolases_N"/>
</dbReference>
<accession>A0ABQ2K8Z9</accession>
<feature type="domain" description="Choloylglycine hydrolase/NAAA C-terminal" evidence="3">
    <location>
        <begin position="2"/>
        <end position="322"/>
    </location>
</feature>
<dbReference type="InterPro" id="IPR052193">
    <property type="entry name" value="Peptidase_C59"/>
</dbReference>
<dbReference type="SUPFAM" id="SSF56235">
    <property type="entry name" value="N-terminal nucleophile aminohydrolases (Ntn hydrolases)"/>
    <property type="match status" value="1"/>
</dbReference>
<name>A0ABQ2K8Z9_9NOCA</name>
<keyword evidence="2" id="KW-0378">Hydrolase</keyword>
<comment type="caution">
    <text evidence="4">The sequence shown here is derived from an EMBL/GenBank/DDBJ whole genome shotgun (WGS) entry which is preliminary data.</text>
</comment>
<dbReference type="Proteomes" id="UP000658127">
    <property type="component" value="Unassembled WGS sequence"/>
</dbReference>
<evidence type="ECO:0000313" key="4">
    <source>
        <dbReference type="EMBL" id="GGN72401.1"/>
    </source>
</evidence>
<comment type="similarity">
    <text evidence="1">Belongs to the peptidase C59 family.</text>
</comment>
<dbReference type="RefSeq" id="WP_189025162.1">
    <property type="nucleotide sequence ID" value="NZ_BMNE01000002.1"/>
</dbReference>
<dbReference type="InterPro" id="IPR029132">
    <property type="entry name" value="CBAH/NAAA_C"/>
</dbReference>
<dbReference type="Gene3D" id="3.60.60.10">
    <property type="entry name" value="Penicillin V Acylase, Chain A"/>
    <property type="match status" value="1"/>
</dbReference>
<gene>
    <name evidence="4" type="primary">yxeI</name>
    <name evidence="4" type="ORF">GCM10011610_13620</name>
</gene>
<reference evidence="5" key="1">
    <citation type="journal article" date="2019" name="Int. J. Syst. Evol. Microbiol.">
        <title>The Global Catalogue of Microorganisms (GCM) 10K type strain sequencing project: providing services to taxonomists for standard genome sequencing and annotation.</title>
        <authorList>
            <consortium name="The Broad Institute Genomics Platform"/>
            <consortium name="The Broad Institute Genome Sequencing Center for Infectious Disease"/>
            <person name="Wu L."/>
            <person name="Ma J."/>
        </authorList>
    </citation>
    <scope>NUCLEOTIDE SEQUENCE [LARGE SCALE GENOMIC DNA]</scope>
    <source>
        <strain evidence="5">CGMCC 4.7329</strain>
    </source>
</reference>
<evidence type="ECO:0000259" key="3">
    <source>
        <dbReference type="Pfam" id="PF02275"/>
    </source>
</evidence>
<organism evidence="4 5">
    <name type="scientific">Nocardia rhizosphaerihabitans</name>
    <dbReference type="NCBI Taxonomy" id="1691570"/>
    <lineage>
        <taxon>Bacteria</taxon>
        <taxon>Bacillati</taxon>
        <taxon>Actinomycetota</taxon>
        <taxon>Actinomycetes</taxon>
        <taxon>Mycobacteriales</taxon>
        <taxon>Nocardiaceae</taxon>
        <taxon>Nocardia</taxon>
    </lineage>
</organism>
<keyword evidence="5" id="KW-1185">Reference proteome</keyword>
<protein>
    <recommendedName>
        <fullName evidence="3">Choloylglycine hydrolase/NAAA C-terminal domain-containing protein</fullName>
    </recommendedName>
</protein>
<dbReference type="PANTHER" id="PTHR35527:SF2">
    <property type="entry name" value="HYDROLASE"/>
    <property type="match status" value="1"/>
</dbReference>
<sequence length="341" mass="36616">MCTSFTVTAEDGSVTAGRTMEFAFDLESRLIVFPRGMSYQAKSPDPTVPGYSWRGAYGTVGMNLFGRECLLDGVNEAGLYFGALYLPHFTEYQSVPVGRESESMSQIHDVGNYLLSTCASASEAAAALERVLVWGQPDPSTGQPIDLHYTLHDAGGNSLVAEYIDGELQLHDNPLSVLTNSPPFEWHLLNTGNYVNLSAVNVPDLPLSGYDVSALGQGSGMLGLPGDFTPPSRFVRAVTLSQAAEPAPDATGSAIVAAHILDSFDIPKGLVRSGESGPDSIEYTEWSTITGLAADNRRYFVRYYDSPVWCVVDLAKLDFDQAGVAHIDTGAAWFVDVTPSP</sequence>
<proteinExistence type="inferred from homology"/>
<dbReference type="EMBL" id="BMNE01000002">
    <property type="protein sequence ID" value="GGN72401.1"/>
    <property type="molecule type" value="Genomic_DNA"/>
</dbReference>
<dbReference type="PANTHER" id="PTHR35527">
    <property type="entry name" value="CHOLOYLGLYCINE HYDROLASE"/>
    <property type="match status" value="1"/>
</dbReference>
<evidence type="ECO:0000313" key="5">
    <source>
        <dbReference type="Proteomes" id="UP000658127"/>
    </source>
</evidence>
<dbReference type="Pfam" id="PF02275">
    <property type="entry name" value="CBAH"/>
    <property type="match status" value="1"/>
</dbReference>
<evidence type="ECO:0000256" key="2">
    <source>
        <dbReference type="ARBA" id="ARBA00022801"/>
    </source>
</evidence>
<evidence type="ECO:0000256" key="1">
    <source>
        <dbReference type="ARBA" id="ARBA00006625"/>
    </source>
</evidence>